<sequence>MYGIQMHSSFLFFFISLLLSRSQGSFFLVFFSVFQLCFARERNKTNILYSKCIPVKGDGDKRRQQQNVCVIIIIVIIIIIIAYLHVSYCFVLFFCKRKEKERANQRGGGKKRNEQENNFFVFVCVFDNGLKWKELS</sequence>
<reference evidence="4" key="2">
    <citation type="journal article" date="2005" name="Science">
        <title>Comparative genomics of trypanosomatid parasitic protozoa.</title>
        <authorList>
            <person name="El-Sayed N.M."/>
            <person name="Myler P.J."/>
            <person name="Blandin G."/>
            <person name="Berriman M."/>
            <person name="Crabtree J."/>
            <person name="Aggarwal G."/>
            <person name="Caler E."/>
            <person name="Renauld H."/>
            <person name="Worthey E.A."/>
            <person name="Hertz-Fowler C."/>
            <person name="Ghedin E."/>
            <person name="Peacock C."/>
            <person name="Bartholomeu D.C."/>
            <person name="Haas B.J."/>
            <person name="Tran A.N."/>
            <person name="Wortman J.R."/>
            <person name="Alsmark U.C."/>
            <person name="Angiuoli S."/>
            <person name="Anupama A."/>
            <person name="Badger J."/>
            <person name="Bringaud F."/>
            <person name="Cadag E."/>
            <person name="Carlton J.M."/>
            <person name="Cerqueira G.C."/>
            <person name="Creasy T."/>
            <person name="Delcher A.L."/>
            <person name="Djikeng A."/>
            <person name="Embley T.M."/>
            <person name="Hauser C."/>
            <person name="Ivens A.C."/>
            <person name="Kummerfeld S.K."/>
            <person name="Pereira-Leal J.B."/>
            <person name="Nilsson D."/>
            <person name="Peterson J."/>
            <person name="Salzberg S.L."/>
            <person name="Shallom J."/>
            <person name="Silva J.C."/>
            <person name="Sundaram J."/>
            <person name="Westenberger S."/>
            <person name="White O."/>
            <person name="Melville S.E."/>
            <person name="Donelson J.E."/>
            <person name="Andersson B."/>
            <person name="Stuart K.D."/>
            <person name="Hall N."/>
        </authorList>
    </citation>
    <scope>NUCLEOTIDE SEQUENCE</scope>
    <source>
        <strain evidence="4">927/4 GUTat10.1</strain>
    </source>
</reference>
<reference evidence="3" key="4">
    <citation type="submission" date="2005-04" db="EMBL/GenBank/DDBJ databases">
        <title>.</title>
        <authorList>
            <person name="Ghedin E."/>
            <person name="Blandin G."/>
            <person name="Bartholomeu D."/>
            <person name="Caler E."/>
            <person name="Haas B."/>
            <person name="Hannick L."/>
            <person name="Shallom J."/>
            <person name="Hou L."/>
            <person name="Djikeng A."/>
            <person name="Feldblyum T."/>
            <person name="Hostetler J."/>
            <person name="Johnson J."/>
            <person name="Jones K."/>
            <person name="Koo H.L."/>
            <person name="Larkin C."/>
            <person name="Pai G."/>
            <person name="Peterson J."/>
            <person name="Khalak H.G."/>
            <person name="Salzberg S."/>
            <person name="Simpson A.J."/>
            <person name="Tallon L."/>
            <person name="Van Aken S."/>
            <person name="Wanless D."/>
            <person name="White O."/>
            <person name="Wortman J."/>
            <person name="Fraser C.M."/>
            <person name="El-Sayed N.M.A."/>
        </authorList>
    </citation>
    <scope>NUCLEOTIDE SEQUENCE</scope>
    <source>
        <strain evidence="3">GUTat10.1</strain>
    </source>
</reference>
<organism evidence="3 5">
    <name type="scientific">Trypanosoma brucei brucei (strain 927/4 GUTat10.1)</name>
    <dbReference type="NCBI Taxonomy" id="185431"/>
    <lineage>
        <taxon>Eukaryota</taxon>
        <taxon>Discoba</taxon>
        <taxon>Euglenozoa</taxon>
        <taxon>Kinetoplastea</taxon>
        <taxon>Metakinetoplastina</taxon>
        <taxon>Trypanosomatida</taxon>
        <taxon>Trypanosomatidae</taxon>
        <taxon>Trypanosoma</taxon>
    </lineage>
</organism>
<dbReference type="KEGG" id="tbr:Tb927.3.1650"/>
<feature type="chain" id="PRO_5010844180" description="T. brucei spp.-specific protein" evidence="2">
    <location>
        <begin position="25"/>
        <end position="136"/>
    </location>
</feature>
<evidence type="ECO:0000256" key="1">
    <source>
        <dbReference type="SAM" id="Phobius"/>
    </source>
</evidence>
<accession>Q57ZE6</accession>
<keyword evidence="5" id="KW-1185">Reference proteome</keyword>
<keyword evidence="1" id="KW-0472">Membrane</keyword>
<reference evidence="4" key="5">
    <citation type="submission" date="2005-04" db="EMBL/GenBank/DDBJ databases">
        <title>Sequencing, closure, and annotation of Trypanosoma brucei chromosomes 2 through 8.</title>
        <authorList>
            <person name="Ghedin E."/>
            <person name="Blandin G."/>
            <person name="Bartholomeu D."/>
            <person name="Caler E."/>
            <person name="Haas B."/>
            <person name="Hannick L."/>
            <person name="Shallom J."/>
            <person name="Hou L."/>
            <person name="Djikeng A."/>
            <person name="Feldblyum T."/>
            <person name="Hostetler J."/>
            <person name="Johnson J."/>
            <person name="Jones K."/>
            <person name="Koo H.L."/>
            <person name="Larkin C."/>
            <person name="Pai G."/>
            <person name="Peterson J."/>
            <person name="Khalak H.G."/>
            <person name="Salzberg S."/>
            <person name="Simpson A.J."/>
            <person name="Tallon L."/>
            <person name="Van Aken S."/>
            <person name="Wanless D."/>
            <person name="White O."/>
            <person name="Wortman J."/>
            <person name="Fraser C.M."/>
            <person name="El-Sayed N.M.A."/>
        </authorList>
    </citation>
    <scope>NUCLEOTIDE SEQUENCE</scope>
    <source>
        <strain evidence="4">927/4 GUTat10.1</strain>
    </source>
</reference>
<dbReference type="Proteomes" id="UP000008524">
    <property type="component" value="Chromosome 3"/>
</dbReference>
<evidence type="ECO:0000313" key="3">
    <source>
        <dbReference type="EMBL" id="AAX80241.1"/>
    </source>
</evidence>
<keyword evidence="1" id="KW-0812">Transmembrane</keyword>
<dbReference type="EMBL" id="AC105379">
    <property type="protein sequence ID" value="AAX80241.1"/>
    <property type="molecule type" value="Genomic_DNA"/>
</dbReference>
<reference evidence="4 5" key="3">
    <citation type="journal article" date="2005" name="Science">
        <title>The genome of the African trypanosome Trypanosoma brucei.</title>
        <authorList>
            <person name="Berriman M."/>
            <person name="Ghedin E."/>
            <person name="Hertz-Fowler C."/>
            <person name="Blandin G."/>
            <person name="Renauld H."/>
            <person name="Bartholomeu D.C."/>
            <person name="Lennard N.J."/>
            <person name="Caler E."/>
            <person name="Hamlin N.E."/>
            <person name="Haas B."/>
            <person name="Bohme U."/>
            <person name="Hannick L."/>
            <person name="Aslett M.A."/>
            <person name="Shallom J."/>
            <person name="Marcello L."/>
            <person name="Hou L."/>
            <person name="Wickstead B."/>
            <person name="Alsmark U.C."/>
            <person name="Arrowsmith C."/>
            <person name="Atkin R.J."/>
            <person name="Barron A.J."/>
            <person name="Bringaud F."/>
            <person name="Brooks K."/>
            <person name="Carrington M."/>
            <person name="Cherevach I."/>
            <person name="Chillingworth T.J."/>
            <person name="Churcher C."/>
            <person name="Clark L.N."/>
            <person name="Corton C.H."/>
            <person name="Cronin A."/>
            <person name="Davies R.M."/>
            <person name="Doggett J."/>
            <person name="Djikeng A."/>
            <person name="Feldblyum T."/>
            <person name="Field M.C."/>
            <person name="Fraser A."/>
            <person name="Goodhead I."/>
            <person name="Hance Z."/>
            <person name="Harper D."/>
            <person name="Harris B.R."/>
            <person name="Hauser H."/>
            <person name="Hostetler J."/>
            <person name="Ivens A."/>
            <person name="Jagels K."/>
            <person name="Johnson D."/>
            <person name="Johnson J."/>
            <person name="Jones K."/>
            <person name="Kerhornou A.X."/>
            <person name="Koo H."/>
            <person name="Larke N."/>
            <person name="Landfear S."/>
            <person name="Larkin C."/>
            <person name="Leech V."/>
            <person name="Line A."/>
            <person name="Lord A."/>
            <person name="Macleod A."/>
            <person name="Mooney P.J."/>
            <person name="Moule S."/>
            <person name="Martin D.M."/>
            <person name="Morgan G.W."/>
            <person name="Mungall K."/>
            <person name="Norbertczak H."/>
            <person name="Ormond D."/>
            <person name="Pai G."/>
            <person name="Peacock C.S."/>
            <person name="Peterson J."/>
            <person name="Quail M.A."/>
            <person name="Rabbinowitsch E."/>
            <person name="Rajandream M.A."/>
            <person name="Reitter C."/>
            <person name="Salzberg S.L."/>
            <person name="Sanders M."/>
            <person name="Schobel S."/>
            <person name="Sharp S."/>
            <person name="Simmonds M."/>
            <person name="Simpson A.J."/>
            <person name="Tallon L."/>
            <person name="Turner C.M."/>
            <person name="Tait A."/>
            <person name="Tivey A.R."/>
            <person name="Van Aken S."/>
            <person name="Walker D."/>
            <person name="Wanless D."/>
            <person name="Wang S."/>
            <person name="White B."/>
            <person name="White O."/>
            <person name="Whitehead S."/>
            <person name="Woodward J."/>
            <person name="Wortman J."/>
            <person name="Adams M.D."/>
            <person name="Embley T.M."/>
            <person name="Gull K."/>
            <person name="Ullu E."/>
            <person name="Barry J.D."/>
            <person name="Fairlamb A.H."/>
            <person name="Opperdoes F."/>
            <person name="Barrell B.G."/>
            <person name="Donelson J.E."/>
            <person name="Hall N."/>
            <person name="Fraser C.M."/>
            <person name="Melville S.E."/>
            <person name="El-Sayed N.M."/>
        </authorList>
    </citation>
    <scope>NUCLEOTIDE SEQUENCE [LARGE SCALE GENOMIC DNA]</scope>
    <source>
        <strain evidence="4 5">927/4 GUTat10.1</strain>
    </source>
</reference>
<gene>
    <name evidence="4" type="primary">Tb03.30P12.230</name>
    <name evidence="3" type="ORF">Tb927.3.1650</name>
</gene>
<reference evidence="3" key="1">
    <citation type="submission" date="2002-05" db="EMBL/GenBank/DDBJ databases">
        <authorList>
            <person name="El-Sayed N.M."/>
            <person name="Khalak H."/>
            <person name="Adams M.D."/>
        </authorList>
    </citation>
    <scope>NUCLEOTIDE SEQUENCE</scope>
    <source>
        <strain evidence="3">GUTat10.1</strain>
    </source>
</reference>
<evidence type="ECO:0000313" key="5">
    <source>
        <dbReference type="Proteomes" id="UP000008524"/>
    </source>
</evidence>
<evidence type="ECO:0000256" key="2">
    <source>
        <dbReference type="SAM" id="SignalP"/>
    </source>
</evidence>
<feature type="signal peptide" evidence="2">
    <location>
        <begin position="1"/>
        <end position="24"/>
    </location>
</feature>
<evidence type="ECO:0000313" key="4">
    <source>
        <dbReference type="EMBL" id="AAZ10200.1"/>
    </source>
</evidence>
<proteinExistence type="predicted"/>
<dbReference type="PaxDb" id="5691-AAZ10200"/>
<dbReference type="GeneID" id="3656097"/>
<evidence type="ECO:0008006" key="6">
    <source>
        <dbReference type="Google" id="ProtNLM"/>
    </source>
</evidence>
<protein>
    <recommendedName>
        <fullName evidence="6">T. brucei spp.-specific protein</fullName>
    </recommendedName>
</protein>
<accession>D6XD73</accession>
<feature type="transmembrane region" description="Helical" evidence="1">
    <location>
        <begin position="70"/>
        <end position="95"/>
    </location>
</feature>
<name>Q57ZE6_TRYB2</name>
<dbReference type="InParanoid" id="Q57ZE6"/>
<dbReference type="EMBL" id="CP000066">
    <property type="protein sequence ID" value="AAZ10200.1"/>
    <property type="molecule type" value="Genomic_DNA"/>
</dbReference>
<keyword evidence="1" id="KW-1133">Transmembrane helix</keyword>
<dbReference type="RefSeq" id="XP_843759.1">
    <property type="nucleotide sequence ID" value="XM_838666.1"/>
</dbReference>
<keyword evidence="2" id="KW-0732">Signal</keyword>
<dbReference type="AlphaFoldDB" id="Q57ZE6"/>